<evidence type="ECO:0000256" key="2">
    <source>
        <dbReference type="ARBA" id="ARBA00006076"/>
    </source>
</evidence>
<name>A0A6A6U909_9PEZI</name>
<comment type="subcellular location">
    <subcellularLocation>
        <location evidence="1">Nucleus</location>
    </subcellularLocation>
</comment>
<protein>
    <submittedName>
        <fullName evidence="5">SART-1 family protein</fullName>
    </submittedName>
</protein>
<feature type="region of interest" description="Disordered" evidence="4">
    <location>
        <begin position="275"/>
        <end position="462"/>
    </location>
</feature>
<feature type="compositionally biased region" description="Polar residues" evidence="4">
    <location>
        <begin position="611"/>
        <end position="621"/>
    </location>
</feature>
<accession>A0A6A6U909</accession>
<reference evidence="5" key="1">
    <citation type="journal article" date="2020" name="Stud. Mycol.">
        <title>101 Dothideomycetes genomes: a test case for predicting lifestyles and emergence of pathogens.</title>
        <authorList>
            <person name="Haridas S."/>
            <person name="Albert R."/>
            <person name="Binder M."/>
            <person name="Bloem J."/>
            <person name="Labutti K."/>
            <person name="Salamov A."/>
            <person name="Andreopoulos B."/>
            <person name="Baker S."/>
            <person name="Barry K."/>
            <person name="Bills G."/>
            <person name="Bluhm B."/>
            <person name="Cannon C."/>
            <person name="Castanera R."/>
            <person name="Culley D."/>
            <person name="Daum C."/>
            <person name="Ezra D."/>
            <person name="Gonzalez J."/>
            <person name="Henrissat B."/>
            <person name="Kuo A."/>
            <person name="Liang C."/>
            <person name="Lipzen A."/>
            <person name="Lutzoni F."/>
            <person name="Magnuson J."/>
            <person name="Mondo S."/>
            <person name="Nolan M."/>
            <person name="Ohm R."/>
            <person name="Pangilinan J."/>
            <person name="Park H.-J."/>
            <person name="Ramirez L."/>
            <person name="Alfaro M."/>
            <person name="Sun H."/>
            <person name="Tritt A."/>
            <person name="Yoshinaga Y."/>
            <person name="Zwiers L.-H."/>
            <person name="Turgeon B."/>
            <person name="Goodwin S."/>
            <person name="Spatafora J."/>
            <person name="Crous P."/>
            <person name="Grigoriev I."/>
        </authorList>
    </citation>
    <scope>NUCLEOTIDE SEQUENCE</scope>
    <source>
        <strain evidence="5">CBS 115976</strain>
    </source>
</reference>
<dbReference type="GO" id="GO:0000481">
    <property type="term" value="P:maturation of 5S rRNA"/>
    <property type="evidence" value="ECO:0007669"/>
    <property type="project" value="TreeGrafter"/>
</dbReference>
<evidence type="ECO:0000313" key="5">
    <source>
        <dbReference type="EMBL" id="KAF2668739.1"/>
    </source>
</evidence>
<feature type="region of interest" description="Disordered" evidence="4">
    <location>
        <begin position="492"/>
        <end position="552"/>
    </location>
</feature>
<evidence type="ECO:0000256" key="4">
    <source>
        <dbReference type="SAM" id="MobiDB-lite"/>
    </source>
</evidence>
<feature type="compositionally biased region" description="Basic and acidic residues" evidence="4">
    <location>
        <begin position="601"/>
        <end position="610"/>
    </location>
</feature>
<feature type="compositionally biased region" description="Basic and acidic residues" evidence="4">
    <location>
        <begin position="492"/>
        <end position="544"/>
    </location>
</feature>
<feature type="region of interest" description="Disordered" evidence="4">
    <location>
        <begin position="579"/>
        <end position="640"/>
    </location>
</feature>
<evidence type="ECO:0000256" key="1">
    <source>
        <dbReference type="ARBA" id="ARBA00004123"/>
    </source>
</evidence>
<feature type="compositionally biased region" description="Basic and acidic residues" evidence="4">
    <location>
        <begin position="352"/>
        <end position="363"/>
    </location>
</feature>
<dbReference type="Pfam" id="PF03343">
    <property type="entry name" value="SART-1"/>
    <property type="match status" value="1"/>
</dbReference>
<feature type="compositionally biased region" description="Basic and acidic residues" evidence="4">
    <location>
        <begin position="439"/>
        <end position="452"/>
    </location>
</feature>
<evidence type="ECO:0000313" key="6">
    <source>
        <dbReference type="Proteomes" id="UP000799302"/>
    </source>
</evidence>
<dbReference type="GO" id="GO:0046540">
    <property type="term" value="C:U4/U6 x U5 tri-snRNP complex"/>
    <property type="evidence" value="ECO:0007669"/>
    <property type="project" value="TreeGrafter"/>
</dbReference>
<feature type="compositionally biased region" description="Basic residues" evidence="4">
    <location>
        <begin position="580"/>
        <end position="600"/>
    </location>
</feature>
<keyword evidence="6" id="KW-1185">Reference proteome</keyword>
<proteinExistence type="inferred from homology"/>
<dbReference type="PANTHER" id="PTHR14152">
    <property type="entry name" value="SQUAMOUS CELL CARCINOMA ANTIGEN RECOGNISED BY CYTOTOXIC T LYMPHOCYTES"/>
    <property type="match status" value="1"/>
</dbReference>
<feature type="compositionally biased region" description="Acidic residues" evidence="4">
    <location>
        <begin position="364"/>
        <end position="378"/>
    </location>
</feature>
<dbReference type="PANTHER" id="PTHR14152:SF5">
    <property type="entry name" value="U4_U6.U5 TRI-SNRNP-ASSOCIATED PROTEIN 1"/>
    <property type="match status" value="1"/>
</dbReference>
<dbReference type="EMBL" id="MU004236">
    <property type="protein sequence ID" value="KAF2668739.1"/>
    <property type="molecule type" value="Genomic_DNA"/>
</dbReference>
<sequence length="640" mass="72581">MADIDIEAANRLRVAMGLKPIEMPGSGPTFKASNGASDDEDPASTVETRQAAAGDNWDKYLNETESKKKRLAQKEAIKKARDAAMRDAKMTGKTLGADDEEQDTSTWLRQQNKRQKKIEKARKLEAELAAREKMAEYTEKDLAGVKVAHEIGQFDAGSEQILTLKDAIIGEESEDDELENIDMRASEQLKEKLELKKRKPVYDPTNEDGSGNILAHYDEEIDGKKQNQFTLDGFGSTKEHATVQAENGSKNKGVVISLDFLKDDIPISDYVEASEIKMKKPKKKKSKSSKKKTRDDDDEIIPAADNAMDLDTKAAPAKKRSYDEANFVDDDDLQTRLAHQRREALKKKKRMRPEDMARQMREEAENEMEVTVEDDEDGPGLVLDETSEFVNHLDAPEDREEENQTRVRRSKSAKPTDSDSDSEMEDAASPAKAEQTDENASKAPEEDDRVGLEEESNLSRGLGSTIALLRQRKHLASAENDDLAQNYRGYEEFLGKKRAREDDAERKARQQREHDRASGHLERMSVRDREEYARQNNTRREQQESRAMSDLYNKEYKPNVELKYTDEFGRSMNAKEAFKHLSHQFHGKGSGKQKHEKRLKKIEEERKRESASTLDSSQHVSSAAMGNKAKRNQQAGVRLQ</sequence>
<dbReference type="Proteomes" id="UP000799302">
    <property type="component" value="Unassembled WGS sequence"/>
</dbReference>
<evidence type="ECO:0000256" key="3">
    <source>
        <dbReference type="ARBA" id="ARBA00023242"/>
    </source>
</evidence>
<feature type="compositionally biased region" description="Basic and acidic residues" evidence="4">
    <location>
        <begin position="56"/>
        <end position="90"/>
    </location>
</feature>
<gene>
    <name evidence="5" type="ORF">BT63DRAFT_284309</name>
</gene>
<comment type="similarity">
    <text evidence="2">Belongs to the SNU66/SART1 family.</text>
</comment>
<organism evidence="5 6">
    <name type="scientific">Microthyrium microscopicum</name>
    <dbReference type="NCBI Taxonomy" id="703497"/>
    <lineage>
        <taxon>Eukaryota</taxon>
        <taxon>Fungi</taxon>
        <taxon>Dikarya</taxon>
        <taxon>Ascomycota</taxon>
        <taxon>Pezizomycotina</taxon>
        <taxon>Dothideomycetes</taxon>
        <taxon>Dothideomycetes incertae sedis</taxon>
        <taxon>Microthyriales</taxon>
        <taxon>Microthyriaceae</taxon>
        <taxon>Microthyrium</taxon>
    </lineage>
</organism>
<feature type="region of interest" description="Disordered" evidence="4">
    <location>
        <begin position="19"/>
        <end position="116"/>
    </location>
</feature>
<feature type="compositionally biased region" description="Basic residues" evidence="4">
    <location>
        <begin position="279"/>
        <end position="292"/>
    </location>
</feature>
<keyword evidence="3" id="KW-0539">Nucleus</keyword>
<dbReference type="InterPro" id="IPR005011">
    <property type="entry name" value="SNU66/SART1"/>
</dbReference>
<dbReference type="GO" id="GO:0045292">
    <property type="term" value="P:mRNA cis splicing, via spliceosome"/>
    <property type="evidence" value="ECO:0007669"/>
    <property type="project" value="TreeGrafter"/>
</dbReference>
<dbReference type="OrthoDB" id="5583at2759"/>
<dbReference type="AlphaFoldDB" id="A0A6A6U909"/>